<dbReference type="EMBL" id="CAXLJM020000160">
    <property type="protein sequence ID" value="CAL8144073.1"/>
    <property type="molecule type" value="Genomic_DNA"/>
</dbReference>
<feature type="compositionally biased region" description="Polar residues" evidence="1">
    <location>
        <begin position="181"/>
        <end position="200"/>
    </location>
</feature>
<keyword evidence="4" id="KW-1185">Reference proteome</keyword>
<proteinExistence type="predicted"/>
<evidence type="ECO:0000256" key="1">
    <source>
        <dbReference type="SAM" id="MobiDB-lite"/>
    </source>
</evidence>
<organism evidence="3 4">
    <name type="scientific">Orchesella dallaii</name>
    <dbReference type="NCBI Taxonomy" id="48710"/>
    <lineage>
        <taxon>Eukaryota</taxon>
        <taxon>Metazoa</taxon>
        <taxon>Ecdysozoa</taxon>
        <taxon>Arthropoda</taxon>
        <taxon>Hexapoda</taxon>
        <taxon>Collembola</taxon>
        <taxon>Entomobryomorpha</taxon>
        <taxon>Entomobryoidea</taxon>
        <taxon>Orchesellidae</taxon>
        <taxon>Orchesellinae</taxon>
        <taxon>Orchesella</taxon>
    </lineage>
</organism>
<keyword evidence="2" id="KW-0732">Signal</keyword>
<reference evidence="3 4" key="1">
    <citation type="submission" date="2024-08" db="EMBL/GenBank/DDBJ databases">
        <authorList>
            <person name="Cucini C."/>
            <person name="Frati F."/>
        </authorList>
    </citation>
    <scope>NUCLEOTIDE SEQUENCE [LARGE SCALE GENOMIC DNA]</scope>
</reference>
<sequence>MTGSKLVTYYSFRFSIILLLCNAVSETTSNELEASTGDPTINLYTKSSRFRHTLGVRNRSYCPNARTYLIGARIRSMRLLDETAQSVTAIELICSDRIRVKLHPNFSHAKNPLVIEKNVGVWSDIEECPNGLFATGLTFHLQPHPPTFNIDYDYDSPTTGRSHFISGLSLNCVYEQHKSETNANESTNATEGNSTPSSITIGQSSELKVDIACQNQTVISGAEIFEDVIISHSRARKTQVKLALKCSRLENPALYCAPELRWERINNVKCHTNLNQTRATESEMNLPLSKFNTSNTIEYGKESKTSDADTTTCQTNYAVGVAINSEIMNLDSIISAYNPNGLDKVGGNWKLGEIILNRLLSPVFRYDWKRRYNLKTRDYKLVTKSATMYANLKNMTYDSRSSAPIPNAVSQVIGYCSVYKIYFPIVKEWLD</sequence>
<feature type="chain" id="PRO_5045044690" evidence="2">
    <location>
        <begin position="30"/>
        <end position="431"/>
    </location>
</feature>
<accession>A0ABP1S5Y5</accession>
<comment type="caution">
    <text evidence="3">The sequence shown here is derived from an EMBL/GenBank/DDBJ whole genome shotgun (WGS) entry which is preliminary data.</text>
</comment>
<name>A0ABP1S5Y5_9HEXA</name>
<gene>
    <name evidence="3" type="ORF">ODALV1_LOCUS30066</name>
</gene>
<dbReference type="Proteomes" id="UP001642540">
    <property type="component" value="Unassembled WGS sequence"/>
</dbReference>
<feature type="region of interest" description="Disordered" evidence="1">
    <location>
        <begin position="179"/>
        <end position="200"/>
    </location>
</feature>
<dbReference type="InterPro" id="IPR036706">
    <property type="entry name" value="VOMI_sf"/>
</dbReference>
<evidence type="ECO:0000256" key="2">
    <source>
        <dbReference type="SAM" id="SignalP"/>
    </source>
</evidence>
<dbReference type="SUPFAM" id="SSF51092">
    <property type="entry name" value="Vitelline membrane outer protein-I (VMO-I)"/>
    <property type="match status" value="1"/>
</dbReference>
<protein>
    <submittedName>
        <fullName evidence="3">Uncharacterized protein</fullName>
    </submittedName>
</protein>
<evidence type="ECO:0000313" key="4">
    <source>
        <dbReference type="Proteomes" id="UP001642540"/>
    </source>
</evidence>
<feature type="signal peptide" evidence="2">
    <location>
        <begin position="1"/>
        <end position="29"/>
    </location>
</feature>
<evidence type="ECO:0000313" key="3">
    <source>
        <dbReference type="EMBL" id="CAL8144073.1"/>
    </source>
</evidence>